<dbReference type="Proteomes" id="UP000018781">
    <property type="component" value="Chromosome"/>
</dbReference>
<dbReference type="AlphaFoldDB" id="V9XNR2"/>
<organism evidence="1 2">
    <name type="scientific">Rhodococcus pyridinivorans SB3094</name>
    <dbReference type="NCBI Taxonomy" id="1435356"/>
    <lineage>
        <taxon>Bacteria</taxon>
        <taxon>Bacillati</taxon>
        <taxon>Actinomycetota</taxon>
        <taxon>Actinomycetes</taxon>
        <taxon>Mycobacteriales</taxon>
        <taxon>Nocardiaceae</taxon>
        <taxon>Rhodococcus</taxon>
    </lineage>
</organism>
<gene>
    <name evidence="1" type="ORF">Y013_08645</name>
</gene>
<sequence length="127" mass="13644">MSFTEDCDRFGDQLARLIDAGIPVKEAAAAFGLPRQRCYAILRAIGRPAGRSRGRAGTADPALIVSVYNETGSITRAAKASKVAHSVARRILVDEGLVRTGKISPKGKPEAKRRCLELIAAGWCPWP</sequence>
<dbReference type="RefSeq" id="WP_024101630.1">
    <property type="nucleotide sequence ID" value="NC_023150.1"/>
</dbReference>
<protein>
    <submittedName>
        <fullName evidence="1">Uncharacterized protein</fullName>
    </submittedName>
</protein>
<proteinExistence type="predicted"/>
<name>V9XNR2_9NOCA</name>
<dbReference type="KEGG" id="rpy:Y013_08645"/>
<accession>V9XNR2</accession>
<dbReference type="eggNOG" id="COG2826">
    <property type="taxonomic scope" value="Bacteria"/>
</dbReference>
<dbReference type="GeneID" id="29937538"/>
<evidence type="ECO:0000313" key="1">
    <source>
        <dbReference type="EMBL" id="AHD23684.1"/>
    </source>
</evidence>
<evidence type="ECO:0000313" key="2">
    <source>
        <dbReference type="Proteomes" id="UP000018781"/>
    </source>
</evidence>
<dbReference type="EMBL" id="CP006996">
    <property type="protein sequence ID" value="AHD23684.1"/>
    <property type="molecule type" value="Genomic_DNA"/>
</dbReference>
<dbReference type="PATRIC" id="fig|1435356.3.peg.1733"/>
<dbReference type="HOGENOM" id="CLU_1968868_0_0_11"/>
<reference evidence="1 2" key="1">
    <citation type="journal article" date="2014" name="Genome Announc.">
        <title>Complete Genome of Rhodococcus pyridinivorans SB3094, a Methyl-Ethyl-Ketone-Degrading Bacterium Used for Bioaugmentation.</title>
        <authorList>
            <person name="Dueholm M.S."/>
            <person name="Albertsen M."/>
            <person name="D'Imperio S."/>
            <person name="Tale V.P."/>
            <person name="Lewis D."/>
            <person name="Nielsen P.H."/>
            <person name="Nielsen J.L."/>
        </authorList>
    </citation>
    <scope>NUCLEOTIDE SEQUENCE [LARGE SCALE GENOMIC DNA]</scope>
    <source>
        <strain evidence="1 2">SB3094</strain>
    </source>
</reference>